<name>A0ABT9QU93_9ACTN</name>
<sequence>MVRHQEAFPTIAEPQHDRHREVRPSIALTTTGPSVNNAPTSTIPEHATANQQPHPAFKRATATAAAAFPGSVQTRLLNTAGQAASPSAAPVPTTGLYSSREQDGR</sequence>
<keyword evidence="3" id="KW-1185">Reference proteome</keyword>
<comment type="caution">
    <text evidence="2">The sequence shown here is derived from an EMBL/GenBank/DDBJ whole genome shotgun (WGS) entry which is preliminary data.</text>
</comment>
<reference evidence="2 3" key="1">
    <citation type="submission" date="2023-07" db="EMBL/GenBank/DDBJ databases">
        <title>Sequencing the genomes of 1000 actinobacteria strains.</title>
        <authorList>
            <person name="Klenk H.-P."/>
        </authorList>
    </citation>
    <scope>NUCLEOTIDE SEQUENCE [LARGE SCALE GENOMIC DNA]</scope>
    <source>
        <strain evidence="2 3">DSM 46740</strain>
    </source>
</reference>
<dbReference type="EMBL" id="JAUSQU010000003">
    <property type="protein sequence ID" value="MDP9850332.1"/>
    <property type="molecule type" value="Genomic_DNA"/>
</dbReference>
<gene>
    <name evidence="2" type="ORF">J2853_009628</name>
</gene>
<organism evidence="2 3">
    <name type="scientific">Streptosporangium lutulentum</name>
    <dbReference type="NCBI Taxonomy" id="1461250"/>
    <lineage>
        <taxon>Bacteria</taxon>
        <taxon>Bacillati</taxon>
        <taxon>Actinomycetota</taxon>
        <taxon>Actinomycetes</taxon>
        <taxon>Streptosporangiales</taxon>
        <taxon>Streptosporangiaceae</taxon>
        <taxon>Streptosporangium</taxon>
    </lineage>
</organism>
<feature type="region of interest" description="Disordered" evidence="1">
    <location>
        <begin position="81"/>
        <end position="105"/>
    </location>
</feature>
<accession>A0ABT9QU93</accession>
<feature type="compositionally biased region" description="Basic and acidic residues" evidence="1">
    <location>
        <begin position="14"/>
        <end position="23"/>
    </location>
</feature>
<protein>
    <submittedName>
        <fullName evidence="2">Uncharacterized protein</fullName>
    </submittedName>
</protein>
<dbReference type="Proteomes" id="UP001225356">
    <property type="component" value="Unassembled WGS sequence"/>
</dbReference>
<feature type="region of interest" description="Disordered" evidence="1">
    <location>
        <begin position="1"/>
        <end position="53"/>
    </location>
</feature>
<evidence type="ECO:0000313" key="2">
    <source>
        <dbReference type="EMBL" id="MDP9850332.1"/>
    </source>
</evidence>
<evidence type="ECO:0000313" key="3">
    <source>
        <dbReference type="Proteomes" id="UP001225356"/>
    </source>
</evidence>
<evidence type="ECO:0000256" key="1">
    <source>
        <dbReference type="SAM" id="MobiDB-lite"/>
    </source>
</evidence>
<feature type="compositionally biased region" description="Polar residues" evidence="1">
    <location>
        <begin position="27"/>
        <end position="53"/>
    </location>
</feature>
<proteinExistence type="predicted"/>